<dbReference type="OrthoDB" id="5365913at2"/>
<dbReference type="RefSeq" id="WP_104693776.1">
    <property type="nucleotide sequence ID" value="NZ_FZPO01000010.1"/>
</dbReference>
<accession>A0A1M4NGK4</accession>
<reference evidence="2" key="1">
    <citation type="submission" date="2016-10" db="EMBL/GenBank/DDBJ databases">
        <title>Proteomic and phylogenetic analysis of the outer membrane protein repertoire of gastric Helicobacter species.</title>
        <authorList>
            <person name="Joosten M."/>
        </authorList>
    </citation>
    <scope>NUCLEOTIDE SEQUENCE</scope>
    <source>
        <strain evidence="2">HeqF1</strain>
    </source>
</reference>
<protein>
    <submittedName>
        <fullName evidence="2">OMP96</fullName>
    </submittedName>
</protein>
<sequence>MKKILYVLATCVASMHALEFGTMGNVSASMGGAGVALKNSAFGLYYNPALLSASPKVKFGYSVGVSIQEKNIAQLATIDIANMQRTAQNLASSFGGSGGTGGSGAVDGVAKAVDNALDSVLNSSGSSGSQSTQQKLESYLKTSNGNHNDLIDKIKENVKNSNDLTGIQKDLITGVASGIDFNNLKFDNGTGTNTVNLANAISSITISKGSDKGLDKSMSDIAMVQNALQDNHMNLTSQNGIVLQLGSRPLNDMIGTFAVGLFGSLYSNISLNANPDKLRLIIEAGGQYYELTITDDGYTYGLSNENTYKQHSLIASLQDAQNGHSIYMTSFVLSEIPVGYARTFYLKNGNLNIGIAGKLMNSTSMQNKVPITTKTDFGAEMSKIVQDFKNTTIDKAIGVDVGAVYEIDLPKFRYLTLGLVGKNLNSPTFNSTLQNITIKPQARAGIAYYTQSGFNLAFDVDLTQNDIIAFSTKDQKSQMIGGGAGFIWKGFDLRLGAMKDLRQDNGLILTGGVNVLGIIDIALQSSTKFTKIQNYPIPQYLSLRVGGSLSW</sequence>
<dbReference type="InterPro" id="IPR032811">
    <property type="entry name" value="Put_conjugal_transfer"/>
</dbReference>
<keyword evidence="1" id="KW-0732">Signal</keyword>
<feature type="signal peptide" evidence="1">
    <location>
        <begin position="1"/>
        <end position="17"/>
    </location>
</feature>
<feature type="chain" id="PRO_5012883433" evidence="1">
    <location>
        <begin position="18"/>
        <end position="551"/>
    </location>
</feature>
<name>A0A1M4NGK4_9HELI</name>
<evidence type="ECO:0000256" key="1">
    <source>
        <dbReference type="SAM" id="SignalP"/>
    </source>
</evidence>
<dbReference type="Pfam" id="PF13729">
    <property type="entry name" value="TraF_2"/>
    <property type="match status" value="1"/>
</dbReference>
<dbReference type="EMBL" id="LT633162">
    <property type="protein sequence ID" value="SFZ71335.1"/>
    <property type="molecule type" value="Genomic_DNA"/>
</dbReference>
<proteinExistence type="predicted"/>
<organism evidence="2">
    <name type="scientific">Helicobacter equorum</name>
    <dbReference type="NCBI Taxonomy" id="361872"/>
    <lineage>
        <taxon>Bacteria</taxon>
        <taxon>Pseudomonadati</taxon>
        <taxon>Campylobacterota</taxon>
        <taxon>Epsilonproteobacteria</taxon>
        <taxon>Campylobacterales</taxon>
        <taxon>Helicobacteraceae</taxon>
        <taxon>Helicobacter</taxon>
    </lineage>
</organism>
<gene>
    <name evidence="2" type="primary">omp96</name>
</gene>
<dbReference type="Gene3D" id="2.40.160.60">
    <property type="entry name" value="Outer membrane protein transport protein (OMPP1/FadL/TodX)"/>
    <property type="match status" value="1"/>
</dbReference>
<evidence type="ECO:0000313" key="2">
    <source>
        <dbReference type="EMBL" id="SFZ71335.1"/>
    </source>
</evidence>
<dbReference type="AlphaFoldDB" id="A0A1M4NGK4"/>